<dbReference type="AlphaFoldDB" id="A0A9P4WIG5"/>
<dbReference type="InterPro" id="IPR015353">
    <property type="entry name" value="Rubisco_LSMT_subst-bd"/>
</dbReference>
<dbReference type="InterPro" id="IPR007568">
    <property type="entry name" value="RTA1"/>
</dbReference>
<feature type="transmembrane region" description="Helical" evidence="5">
    <location>
        <begin position="188"/>
        <end position="213"/>
    </location>
</feature>
<name>A0A9P4WIG5_9PLEO</name>
<organism evidence="7 8">
    <name type="scientific">Didymella heteroderae</name>
    <dbReference type="NCBI Taxonomy" id="1769908"/>
    <lineage>
        <taxon>Eukaryota</taxon>
        <taxon>Fungi</taxon>
        <taxon>Dikarya</taxon>
        <taxon>Ascomycota</taxon>
        <taxon>Pezizomycotina</taxon>
        <taxon>Dothideomycetes</taxon>
        <taxon>Pleosporomycetidae</taxon>
        <taxon>Pleosporales</taxon>
        <taxon>Pleosporineae</taxon>
        <taxon>Didymellaceae</taxon>
        <taxon>Didymella</taxon>
    </lineage>
</organism>
<feature type="domain" description="SET" evidence="6">
    <location>
        <begin position="326"/>
        <end position="574"/>
    </location>
</feature>
<dbReference type="PANTHER" id="PTHR31465:SF17">
    <property type="entry name" value="DOMAIN PROTEIN, PUTATIVE (AFU_ORTHOLOGUE AFUA_5G09900)-RELATED"/>
    <property type="match status" value="1"/>
</dbReference>
<evidence type="ECO:0000259" key="6">
    <source>
        <dbReference type="PROSITE" id="PS50280"/>
    </source>
</evidence>
<dbReference type="Gene3D" id="3.90.1410.10">
    <property type="entry name" value="set domain protein methyltransferase, domain 1"/>
    <property type="match status" value="1"/>
</dbReference>
<feature type="transmembrane region" description="Helical" evidence="5">
    <location>
        <begin position="111"/>
        <end position="134"/>
    </location>
</feature>
<evidence type="ECO:0000256" key="3">
    <source>
        <dbReference type="ARBA" id="ARBA00022989"/>
    </source>
</evidence>
<dbReference type="Gene3D" id="3.90.1420.10">
    <property type="entry name" value="Rubisco LSMT, substrate-binding domain"/>
    <property type="match status" value="1"/>
</dbReference>
<keyword evidence="2 5" id="KW-0812">Transmembrane</keyword>
<dbReference type="InterPro" id="IPR046341">
    <property type="entry name" value="SET_dom_sf"/>
</dbReference>
<evidence type="ECO:0000256" key="5">
    <source>
        <dbReference type="SAM" id="Phobius"/>
    </source>
</evidence>
<dbReference type="SUPFAM" id="SSF82199">
    <property type="entry name" value="SET domain"/>
    <property type="match status" value="1"/>
</dbReference>
<feature type="transmembrane region" description="Helical" evidence="5">
    <location>
        <begin position="55"/>
        <end position="74"/>
    </location>
</feature>
<reference evidence="7" key="1">
    <citation type="submission" date="2019-04" db="EMBL/GenBank/DDBJ databases">
        <title>Sequencing of skin fungus with MAO and IRED activity.</title>
        <authorList>
            <person name="Marsaioli A.J."/>
            <person name="Bonatto J.M.C."/>
            <person name="Reis Junior O."/>
        </authorList>
    </citation>
    <scope>NUCLEOTIDE SEQUENCE</scope>
    <source>
        <strain evidence="7">28M1</strain>
    </source>
</reference>
<protein>
    <recommendedName>
        <fullName evidence="6">SET domain-containing protein</fullName>
    </recommendedName>
</protein>
<evidence type="ECO:0000313" key="7">
    <source>
        <dbReference type="EMBL" id="KAF3033129.1"/>
    </source>
</evidence>
<dbReference type="InterPro" id="IPR036464">
    <property type="entry name" value="Rubisco_LSMT_subst-bd_sf"/>
</dbReference>
<dbReference type="EMBL" id="SWKV01000086">
    <property type="protein sequence ID" value="KAF3033129.1"/>
    <property type="molecule type" value="Genomic_DNA"/>
</dbReference>
<feature type="transmembrane region" description="Helical" evidence="5">
    <location>
        <begin position="154"/>
        <end position="176"/>
    </location>
</feature>
<accession>A0A9P4WIG5</accession>
<dbReference type="Pfam" id="PF09273">
    <property type="entry name" value="Rubis-subs-bind"/>
    <property type="match status" value="1"/>
</dbReference>
<keyword evidence="3 5" id="KW-1133">Transmembrane helix</keyword>
<keyword evidence="4 5" id="KW-0472">Membrane</keyword>
<evidence type="ECO:0000256" key="2">
    <source>
        <dbReference type="ARBA" id="ARBA00022692"/>
    </source>
</evidence>
<dbReference type="InterPro" id="IPR001214">
    <property type="entry name" value="SET_dom"/>
</dbReference>
<sequence length="771" mass="87375">MRDLATQRITTINHPSLLDFATKPYLKPADMLHQLYPRKDGYADRDLYPYNPSETAAYAFVAMFAIAGFSHLVLMFPYRAWFPIPMIIGTAMEAGSYYLRHESHDNLRQILPFILSTLLIMGAAPMLAATIYMSLKRIINALDASQYAPISMRWTSKLFVLFDVGCFISQIMGSAMRADVKTQQTGTTLVMAGLITQVVIFFVYIALTASVHLRLNRNPTKWSDHPALAWHKYMWNLYFVSGLFLIRNFIRIIEFKQGDDGWLLSNEAPIYIFDGGFMLVIHYVHPDLPEDEEEYAVQIENRGECTHVFDRFLSWFKSAGGVFKNDLIEIQDLRAQGAGRGIEVAKKDIAEDCTLFTIPRSAIINVETSELPKKLPKVFEAAFDEEDEDTEPLDPWESLILIMVYEHLQGDASRWKPYLDVLPTTFDTPMFWTEAELKELEGTVLTQEKIGRQASDDKLRTRIVPVVMQNPNIFYQADQGHMSEDDLLSLAHQMGSTIMAYAFDLDNDEEEDEEEEDGWMVDKDAQKMLGMVPMADILNANADFNAHVNHGESLEVTSLRSDIKAGTEILNYYGAMPSSEVLRRYGYVTSEYQRYDEVEITRSAVAQALGKVTGLLPSALLEMGVEIDADEEGDPFIIERDSGAPSEEGRLIEEAKLTEFPELEEELKEALKVIKKHKSDVIVDKKGRDRIANAVITQVLTDKLAEFPTSLREDRAILKRSGITNRHRMAIEVRLGEKILLEEALAMLKARNNAEVSEVEGRPAKKIKSKA</sequence>
<dbReference type="PANTHER" id="PTHR31465">
    <property type="entry name" value="PROTEIN RTA1-RELATED"/>
    <property type="match status" value="1"/>
</dbReference>
<dbReference type="OrthoDB" id="341421at2759"/>
<dbReference type="GO" id="GO:0016020">
    <property type="term" value="C:membrane"/>
    <property type="evidence" value="ECO:0007669"/>
    <property type="project" value="UniProtKB-SubCell"/>
</dbReference>
<evidence type="ECO:0000256" key="1">
    <source>
        <dbReference type="ARBA" id="ARBA00004141"/>
    </source>
</evidence>
<dbReference type="Proteomes" id="UP000758155">
    <property type="component" value="Unassembled WGS sequence"/>
</dbReference>
<evidence type="ECO:0000313" key="8">
    <source>
        <dbReference type="Proteomes" id="UP000758155"/>
    </source>
</evidence>
<evidence type="ECO:0000256" key="4">
    <source>
        <dbReference type="ARBA" id="ARBA00023136"/>
    </source>
</evidence>
<proteinExistence type="predicted"/>
<dbReference type="FunFam" id="3.90.1410.10:FF:000007">
    <property type="entry name" value="Ribosomal lysine N-methyltransferase 4"/>
    <property type="match status" value="1"/>
</dbReference>
<dbReference type="SUPFAM" id="SSF81822">
    <property type="entry name" value="RuBisCo LSMT C-terminal, substrate-binding domain"/>
    <property type="match status" value="1"/>
</dbReference>
<keyword evidence="8" id="KW-1185">Reference proteome</keyword>
<dbReference type="PROSITE" id="PS50280">
    <property type="entry name" value="SET"/>
    <property type="match status" value="1"/>
</dbReference>
<comment type="caution">
    <text evidence="7">The sequence shown here is derived from an EMBL/GenBank/DDBJ whole genome shotgun (WGS) entry which is preliminary data.</text>
</comment>
<comment type="subcellular location">
    <subcellularLocation>
        <location evidence="1">Membrane</location>
        <topology evidence="1">Multi-pass membrane protein</topology>
    </subcellularLocation>
</comment>
<gene>
    <name evidence="7" type="ORF">E8E12_000428</name>
</gene>
<dbReference type="Pfam" id="PF04479">
    <property type="entry name" value="RTA1"/>
    <property type="match status" value="1"/>
</dbReference>
<feature type="transmembrane region" description="Helical" evidence="5">
    <location>
        <begin position="233"/>
        <end position="250"/>
    </location>
</feature>